<keyword evidence="3" id="KW-1185">Reference proteome</keyword>
<dbReference type="PANTHER" id="PTHR46082:SF11">
    <property type="entry name" value="AAA+ ATPASE DOMAIN-CONTAINING PROTEIN-RELATED"/>
    <property type="match status" value="1"/>
</dbReference>
<sequence length="1228" mass="134261">MSEAEGRNQRPRVTVFCSTAENIGQTTTLLNTAVLLARSGRRVLVLDARNADVRTRHYVRSVTPGPALLADSEGGPAVEEWSPAGVARPIGIVTLKGHDALTALPAPEHPAFAAYDDVLVDAPLIRTDRQAAGLARLPSVLVMCFTAASAFIESAVRLAERLREHAERPFDVLALALQTDPAHEDQLRLARDRARERFAPLGGDRPARYLEIPYHALSERSPRLGMELEPGNGFAERVRPALEQLVQALSRPRFDRPAKALLVCGPRHAVWAEWIEDRLRGAGVQVVRRSYDDWALRPPGADEVLLLLPPAAPGPEDRQALRALSDPGIRMVLVDDEALPREFAHHQRVDLRRLSEQRAAERLLRGLDLPADTVRPSRGRRFPSLPHSTDLMARNVAFVGRDALLGEIRAAVAELARDHRPCLVLGAPGIGKSEVLLEFCHRFGGSYDVVWWLTGDDRGEILSGLTALGGALGEPTIQDAAAHVRALRSRADDLGERWLLVCDEIDDDAGAQAAARLLPEPSEHCHVLIGARGGAEAAARGAVEVPPFARAESEALLTTMVPGLTPLSARTVAQRVGPLPLALWLAACWLRVAAERAEAVNQSGAQALLTAVDDFSRAFDLRRQAHGVGPLPGVEVLLHLARASLLRTPAAEAWSREPVGSRALGWLLEACALLTGAGTDLRLLHSRQLAAALARIAADPAAGPPGDPAAPVRSGDQLLIDASLWAMNRHGLLDFDFARPDQPVRQHRVLRDLIVAGMPGGDRADRDAELRAAIGDTLLVTDQDRPAPAAQTVVRRGRQIDALRLWADHRPEVRQALLAHLSDLIVSQERQHLQDARRLAELAERYWEPDSFEGLRLRSMLSQTLRHLQVYGPSARMARGVLQSYRTRLGLGHPRALLMADGYAANLRTFGRFGDALDEGLHAARAMSRLLGPRHWTTEQLRRNLAWRYAVLGNYTEGLRILRLLYDHRRAVGGDDDPAVEAMVPELAEMHRLLGQNIESYQLLKKARVLGGARPRISRVPLVVQAENGLAVSERRLGDHERAQERDLRTLDMAAAMLGEHGITALRCRFSLAADHHLLGDHAGAVAEAERCLEGLEASLGSAHPFSDLCRVRLGVHLRGAGRLPQALEAGRAARENLRGRLGDHHPWVLAAAASVANTLVELDELDEAVRLEEFALRGYDRTGLGRHPDRAVVADNLAMTRARRLGAPPTGEEPRRRTDIDLELPDL</sequence>
<dbReference type="Gene3D" id="1.25.40.10">
    <property type="entry name" value="Tetratricopeptide repeat domain"/>
    <property type="match status" value="2"/>
</dbReference>
<dbReference type="InterPro" id="IPR053137">
    <property type="entry name" value="NLR-like"/>
</dbReference>
<reference evidence="3" key="1">
    <citation type="journal article" date="2019" name="Int. J. Syst. Evol. Microbiol.">
        <title>The Global Catalogue of Microorganisms (GCM) 10K type strain sequencing project: providing services to taxonomists for standard genome sequencing and annotation.</title>
        <authorList>
            <consortium name="The Broad Institute Genomics Platform"/>
            <consortium name="The Broad Institute Genome Sequencing Center for Infectious Disease"/>
            <person name="Wu L."/>
            <person name="Ma J."/>
        </authorList>
    </citation>
    <scope>NUCLEOTIDE SEQUENCE [LARGE SCALE GENOMIC DNA]</scope>
    <source>
        <strain evidence="3">JCM 18410</strain>
    </source>
</reference>
<evidence type="ECO:0000313" key="3">
    <source>
        <dbReference type="Proteomes" id="UP001500124"/>
    </source>
</evidence>
<proteinExistence type="predicted"/>
<dbReference type="Gene3D" id="3.40.50.300">
    <property type="entry name" value="P-loop containing nucleotide triphosphate hydrolases"/>
    <property type="match status" value="2"/>
</dbReference>
<dbReference type="InterPro" id="IPR011990">
    <property type="entry name" value="TPR-like_helical_dom_sf"/>
</dbReference>
<dbReference type="Proteomes" id="UP001500124">
    <property type="component" value="Unassembled WGS sequence"/>
</dbReference>
<protein>
    <submittedName>
        <fullName evidence="2">FxSxx-COOH system tetratricopeptide repeat protein</fullName>
    </submittedName>
</protein>
<gene>
    <name evidence="2" type="primary">fxsT</name>
    <name evidence="2" type="ORF">GCM10023336_61050</name>
</gene>
<feature type="region of interest" description="Disordered" evidence="1">
    <location>
        <begin position="1204"/>
        <end position="1228"/>
    </location>
</feature>
<dbReference type="InterPro" id="IPR027417">
    <property type="entry name" value="P-loop_NTPase"/>
</dbReference>
<comment type="caution">
    <text evidence="2">The sequence shown here is derived from an EMBL/GenBank/DDBJ whole genome shotgun (WGS) entry which is preliminary data.</text>
</comment>
<dbReference type="SUPFAM" id="SSF52540">
    <property type="entry name" value="P-loop containing nucleoside triphosphate hydrolases"/>
    <property type="match status" value="2"/>
</dbReference>
<dbReference type="EMBL" id="BAABKC010000106">
    <property type="protein sequence ID" value="GAA5073585.1"/>
    <property type="molecule type" value="Genomic_DNA"/>
</dbReference>
<organism evidence="2 3">
    <name type="scientific">Streptomyces similanensis</name>
    <dbReference type="NCBI Taxonomy" id="1274988"/>
    <lineage>
        <taxon>Bacteria</taxon>
        <taxon>Bacillati</taxon>
        <taxon>Actinomycetota</taxon>
        <taxon>Actinomycetes</taxon>
        <taxon>Kitasatosporales</taxon>
        <taxon>Streptomycetaceae</taxon>
        <taxon>Streptomyces</taxon>
    </lineage>
</organism>
<evidence type="ECO:0000256" key="1">
    <source>
        <dbReference type="SAM" id="MobiDB-lite"/>
    </source>
</evidence>
<dbReference type="NCBIfam" id="NF040586">
    <property type="entry name" value="FxSxx_TPR"/>
    <property type="match status" value="1"/>
</dbReference>
<dbReference type="PANTHER" id="PTHR46082">
    <property type="entry name" value="ATP/GTP-BINDING PROTEIN-RELATED"/>
    <property type="match status" value="1"/>
</dbReference>
<evidence type="ECO:0000313" key="2">
    <source>
        <dbReference type="EMBL" id="GAA5073585.1"/>
    </source>
</evidence>
<dbReference type="SUPFAM" id="SSF48452">
    <property type="entry name" value="TPR-like"/>
    <property type="match status" value="2"/>
</dbReference>
<accession>A0ABP9L9A6</accession>
<name>A0ABP9L9A6_9ACTN</name>